<dbReference type="SUPFAM" id="SSF49464">
    <property type="entry name" value="Carboxypeptidase regulatory domain-like"/>
    <property type="match status" value="1"/>
</dbReference>
<dbReference type="InterPro" id="IPR008969">
    <property type="entry name" value="CarboxyPept-like_regulatory"/>
</dbReference>
<comment type="similarity">
    <text evidence="7">Belongs to the TonB-dependent receptor family.</text>
</comment>
<keyword evidence="5 7" id="KW-0472">Membrane</keyword>
<dbReference type="Gene3D" id="2.40.170.20">
    <property type="entry name" value="TonB-dependent receptor, beta-barrel domain"/>
    <property type="match status" value="1"/>
</dbReference>
<dbReference type="EMBL" id="JAUTBA010000001">
    <property type="protein sequence ID" value="MDQ1152019.1"/>
    <property type="molecule type" value="Genomic_DNA"/>
</dbReference>
<dbReference type="Gene3D" id="2.170.130.10">
    <property type="entry name" value="TonB-dependent receptor, plug domain"/>
    <property type="match status" value="1"/>
</dbReference>
<keyword evidence="3 7" id="KW-1134">Transmembrane beta strand</keyword>
<feature type="chain" id="PRO_5045999372" evidence="8">
    <location>
        <begin position="22"/>
        <end position="1050"/>
    </location>
</feature>
<evidence type="ECO:0000256" key="7">
    <source>
        <dbReference type="PROSITE-ProRule" id="PRU01360"/>
    </source>
</evidence>
<dbReference type="InterPro" id="IPR012910">
    <property type="entry name" value="Plug_dom"/>
</dbReference>
<dbReference type="InterPro" id="IPR023996">
    <property type="entry name" value="TonB-dep_OMP_SusC/RagA"/>
</dbReference>
<dbReference type="InterPro" id="IPR039426">
    <property type="entry name" value="TonB-dep_rcpt-like"/>
</dbReference>
<evidence type="ECO:0000256" key="3">
    <source>
        <dbReference type="ARBA" id="ARBA00022452"/>
    </source>
</evidence>
<evidence type="ECO:0000256" key="2">
    <source>
        <dbReference type="ARBA" id="ARBA00022448"/>
    </source>
</evidence>
<evidence type="ECO:0000313" key="11">
    <source>
        <dbReference type="Proteomes" id="UP001244640"/>
    </source>
</evidence>
<evidence type="ECO:0000256" key="1">
    <source>
        <dbReference type="ARBA" id="ARBA00004571"/>
    </source>
</evidence>
<name>A0ABU0UB02_9SPHI</name>
<gene>
    <name evidence="10" type="ORF">QE382_004003</name>
</gene>
<evidence type="ECO:0000313" key="10">
    <source>
        <dbReference type="EMBL" id="MDQ1152019.1"/>
    </source>
</evidence>
<feature type="domain" description="TonB-dependent receptor plug" evidence="9">
    <location>
        <begin position="116"/>
        <end position="224"/>
    </location>
</feature>
<comment type="subcellular location">
    <subcellularLocation>
        <location evidence="1 7">Cell outer membrane</location>
        <topology evidence="1 7">Multi-pass membrane protein</topology>
    </subcellularLocation>
</comment>
<dbReference type="PROSITE" id="PS52016">
    <property type="entry name" value="TONB_DEPENDENT_REC_3"/>
    <property type="match status" value="1"/>
</dbReference>
<comment type="caution">
    <text evidence="10">The sequence shown here is derived from an EMBL/GenBank/DDBJ whole genome shotgun (WGS) entry which is preliminary data.</text>
</comment>
<accession>A0ABU0UB02</accession>
<dbReference type="NCBIfam" id="TIGR04056">
    <property type="entry name" value="OMP_RagA_SusC"/>
    <property type="match status" value="1"/>
</dbReference>
<dbReference type="Pfam" id="PF07715">
    <property type="entry name" value="Plug"/>
    <property type="match status" value="1"/>
</dbReference>
<dbReference type="Gene3D" id="2.60.40.1120">
    <property type="entry name" value="Carboxypeptidase-like, regulatory domain"/>
    <property type="match status" value="1"/>
</dbReference>
<dbReference type="Pfam" id="PF13715">
    <property type="entry name" value="CarbopepD_reg_2"/>
    <property type="match status" value="1"/>
</dbReference>
<protein>
    <submittedName>
        <fullName evidence="10">TonB-linked SusC/RagA family outer membrane protein</fullName>
    </submittedName>
</protein>
<dbReference type="RefSeq" id="WP_307187397.1">
    <property type="nucleotide sequence ID" value="NZ_JAUTBA010000001.1"/>
</dbReference>
<keyword evidence="8" id="KW-0732">Signal</keyword>
<evidence type="ECO:0000259" key="9">
    <source>
        <dbReference type="Pfam" id="PF07715"/>
    </source>
</evidence>
<keyword evidence="4 7" id="KW-0812">Transmembrane</keyword>
<proteinExistence type="inferred from homology"/>
<dbReference type="InterPro" id="IPR037066">
    <property type="entry name" value="Plug_dom_sf"/>
</dbReference>
<dbReference type="Proteomes" id="UP001244640">
    <property type="component" value="Unassembled WGS sequence"/>
</dbReference>
<dbReference type="SUPFAM" id="SSF56935">
    <property type="entry name" value="Porins"/>
    <property type="match status" value="1"/>
</dbReference>
<organism evidence="10 11">
    <name type="scientific">Sphingobacterium zeae</name>
    <dbReference type="NCBI Taxonomy" id="1776859"/>
    <lineage>
        <taxon>Bacteria</taxon>
        <taxon>Pseudomonadati</taxon>
        <taxon>Bacteroidota</taxon>
        <taxon>Sphingobacteriia</taxon>
        <taxon>Sphingobacteriales</taxon>
        <taxon>Sphingobacteriaceae</taxon>
        <taxon>Sphingobacterium</taxon>
    </lineage>
</organism>
<dbReference type="NCBIfam" id="TIGR04057">
    <property type="entry name" value="SusC_RagA_signa"/>
    <property type="match status" value="1"/>
</dbReference>
<keyword evidence="11" id="KW-1185">Reference proteome</keyword>
<keyword evidence="2 7" id="KW-0813">Transport</keyword>
<evidence type="ECO:0000256" key="4">
    <source>
        <dbReference type="ARBA" id="ARBA00022692"/>
    </source>
</evidence>
<sequence>MKHKLLSFFVGSMILTSVAFAQEKKVSGRVTGADGKPLAGVTIAVQGSNVATQTDANGNYSLSVPTGKVIVFRSVGFADKTLIVKEGQSAFNVTLDDSNRELEEVIVTALGVKREKRDLGYSADQISSKTVTQASAVNTINGLQGKVSGLNVTTTNSGVFEDVKINLRGIRSLTGKNDPLLVLDGVQMDIKYLSSINPNDIDNVSVLKGAASAAIYGPDARNGVIMVTTKKSSDTPSINLSHSTQWQNISFFPKMQKQFGQGYTDGGERVYDPIENWNWGPAFDGSMVEVGPTLPDGSRQKISYSAVDDREKFYDTGVTNQTNLSLVSKDFYLSLEDSQVKGIVPGDKNRRTGVRLNSQKEYGIFRAGLNFNYSQQNYSVYNQKGQEDYYSAKNTGGNSGLFSQLINTPANIPLLRYKDYLNDPFSTYDNWFTDYGLNPYFSLGNWRKNGKKQDLLTNLELGLKPTEWLSFTYRASLNSRNIAERNLTQGVVPTAFGLKRNKSLIPASVKEYNYNQTILSSDFFANVDLNIDDDFKFNGILGTYVRQNDYRATDVGASNLVISDLYNVENRVGNLTGSSDGFRSRLFSTYASAGLNYKSWANVEVTGRWDKTSTLSMNNNSYFYPGVNAAVVLTDAIPELKSDAFNYLKIRGAWTKTANADITPYLLAATFSQRADTGFPYGSVSGVTAGNTTYDPNLKPERINTSEAGFEAGLWNNRLTLQATYFYSKNTDQIVNVSISESSGYGRSYRNAASFNSKGVEFDINLSPLIKFNNGGIKLKANALWNDSEVTSIYKQQELNQLQIGGYTAAGNYAIVGLPAFVMRGNDYVRDDQGRIIVSSTTGRPSTSSQNVNFGRTLPKWIIGLNPSVNWKNFNLSALFEHKGGYVASFFGLGSDMAWTGVSEATAYNDRNPFILPNSVIADPSNPGKYIENTTAKIGEGNNNPIEAYYTGEFKNTASNFIVSANNWRLREVSLSYDVPSQWLSSRQKVVKGLSVALVGRNLALWLSKDNRFLDPEFDSMPDYQNAYGNVNSNANPPVRNFGFTVNAKF</sequence>
<evidence type="ECO:0000256" key="8">
    <source>
        <dbReference type="SAM" id="SignalP"/>
    </source>
</evidence>
<evidence type="ECO:0000256" key="5">
    <source>
        <dbReference type="ARBA" id="ARBA00023136"/>
    </source>
</evidence>
<evidence type="ECO:0000256" key="6">
    <source>
        <dbReference type="ARBA" id="ARBA00023237"/>
    </source>
</evidence>
<dbReference type="InterPro" id="IPR023997">
    <property type="entry name" value="TonB-dep_OMP_SusC/RagA_CS"/>
</dbReference>
<reference evidence="10 11" key="1">
    <citation type="submission" date="2023-07" db="EMBL/GenBank/DDBJ databases">
        <title>Functional and genomic diversity of the sorghum phyllosphere microbiome.</title>
        <authorList>
            <person name="Shade A."/>
        </authorList>
    </citation>
    <scope>NUCLEOTIDE SEQUENCE [LARGE SCALE GENOMIC DNA]</scope>
    <source>
        <strain evidence="10 11">SORGH_AS_0892</strain>
    </source>
</reference>
<feature type="signal peptide" evidence="8">
    <location>
        <begin position="1"/>
        <end position="21"/>
    </location>
</feature>
<dbReference type="InterPro" id="IPR036942">
    <property type="entry name" value="Beta-barrel_TonB_sf"/>
</dbReference>
<keyword evidence="6 7" id="KW-0998">Cell outer membrane</keyword>